<keyword evidence="2" id="KW-1185">Reference proteome</keyword>
<comment type="caution">
    <text evidence="1">The sequence shown here is derived from an EMBL/GenBank/DDBJ whole genome shotgun (WGS) entry which is preliminary data.</text>
</comment>
<reference evidence="1 2" key="1">
    <citation type="journal article" date="2019" name="Int. J. Syst. Evol. Microbiol.">
        <title>The Global Catalogue of Microorganisms (GCM) 10K type strain sequencing project: providing services to taxonomists for standard genome sequencing and annotation.</title>
        <authorList>
            <consortium name="The Broad Institute Genomics Platform"/>
            <consortium name="The Broad Institute Genome Sequencing Center for Infectious Disease"/>
            <person name="Wu L."/>
            <person name="Ma J."/>
        </authorList>
    </citation>
    <scope>NUCLEOTIDE SEQUENCE [LARGE SCALE GENOMIC DNA]</scope>
    <source>
        <strain evidence="1 2">JCM 16082</strain>
    </source>
</reference>
<dbReference type="RefSeq" id="WP_343768112.1">
    <property type="nucleotide sequence ID" value="NZ_BAAAFG010000016.1"/>
</dbReference>
<sequence length="119" mass="13683">MNKLIFVYNATSGNVNAMIDVAHKILSPATYTCDLCAITHGKFHERKEWRAFRESSDIDMEFLHKDEFEQQYASKFGVSYAYPVILKPEGYELYELLSAKAIEEITSPRELIAAIKRKS</sequence>
<evidence type="ECO:0008006" key="3">
    <source>
        <dbReference type="Google" id="ProtNLM"/>
    </source>
</evidence>
<proteinExistence type="predicted"/>
<gene>
    <name evidence="1" type="ORF">GCM10009117_24410</name>
</gene>
<organism evidence="1 2">
    <name type="scientific">Gangjinia marincola</name>
    <dbReference type="NCBI Taxonomy" id="578463"/>
    <lineage>
        <taxon>Bacteria</taxon>
        <taxon>Pseudomonadati</taxon>
        <taxon>Bacteroidota</taxon>
        <taxon>Flavobacteriia</taxon>
        <taxon>Flavobacteriales</taxon>
        <taxon>Flavobacteriaceae</taxon>
        <taxon>Gangjinia</taxon>
    </lineage>
</organism>
<protein>
    <recommendedName>
        <fullName evidence="3">GTPase</fullName>
    </recommendedName>
</protein>
<dbReference type="EMBL" id="BAAAFG010000016">
    <property type="protein sequence ID" value="GAA0873294.1"/>
    <property type="molecule type" value="Genomic_DNA"/>
</dbReference>
<evidence type="ECO:0000313" key="1">
    <source>
        <dbReference type="EMBL" id="GAA0873294.1"/>
    </source>
</evidence>
<name>A0ABN1MJC0_9FLAO</name>
<accession>A0ABN1MJC0</accession>
<dbReference type="Proteomes" id="UP001500507">
    <property type="component" value="Unassembled WGS sequence"/>
</dbReference>
<evidence type="ECO:0000313" key="2">
    <source>
        <dbReference type="Proteomes" id="UP001500507"/>
    </source>
</evidence>